<name>A0ABQ3RLL5_STRRR</name>
<comment type="caution">
    <text evidence="1">The sequence shown here is derived from an EMBL/GenBank/DDBJ whole genome shotgun (WGS) entry which is preliminary data.</text>
</comment>
<proteinExistence type="predicted"/>
<reference evidence="2" key="1">
    <citation type="submission" date="2023-07" db="EMBL/GenBank/DDBJ databases">
        <title>Whole genome shotgun sequence of Streptomyces achromogenes subsp. rubradiris NBRC 14000.</title>
        <authorList>
            <person name="Komaki H."/>
            <person name="Tamura T."/>
        </authorList>
    </citation>
    <scope>NUCLEOTIDE SEQUENCE [LARGE SCALE GENOMIC DNA]</scope>
    <source>
        <strain evidence="2">NBRC 14000</strain>
    </source>
</reference>
<evidence type="ECO:0000313" key="1">
    <source>
        <dbReference type="EMBL" id="GHI56756.1"/>
    </source>
</evidence>
<gene>
    <name evidence="1" type="ORF">Srubr_66020</name>
</gene>
<accession>A0ABQ3RLL5</accession>
<dbReference type="Proteomes" id="UP000646738">
    <property type="component" value="Unassembled WGS sequence"/>
</dbReference>
<dbReference type="EMBL" id="BNEA01000015">
    <property type="protein sequence ID" value="GHI56756.1"/>
    <property type="molecule type" value="Genomic_DNA"/>
</dbReference>
<evidence type="ECO:0000313" key="2">
    <source>
        <dbReference type="Proteomes" id="UP000646738"/>
    </source>
</evidence>
<keyword evidence="2" id="KW-1185">Reference proteome</keyword>
<protein>
    <submittedName>
        <fullName evidence="1">Uncharacterized protein</fullName>
    </submittedName>
</protein>
<dbReference type="RefSeq" id="WP_189994748.1">
    <property type="nucleotide sequence ID" value="NZ_BNCB01000007.1"/>
</dbReference>
<sequence length="327" mass="36356">MAESAEHAFLSDAVLQILENTSESRLYAYKEADRKRFDFACDLATNWKRAVSGQTLWKHNEGIDKDIRMLLSEAESDILVYVARTTMKNKAVLYEAISDYKKAGLADRLDRLRVFWVPEDFDADSESHRSLVYSDLENSLSRDLLLAVVLGGITESDVASFATWSGMCGLSLSVLAQVEASGFDNYTKLGKRMGVGVAPVKERIIRLNLTGFIVRSPDPRKSGTIYEVSPKGYALMDLCGRLAAERGKGGHVDSGLRHVCSLLGIDPRKVDLWPFMPDYDASRDGGLNPHLRRDTSLRLAKEINDALARWGVSLPDPHYEIPGLDIS</sequence>
<organism evidence="1 2">
    <name type="scientific">Streptomyces rubradiris</name>
    <name type="common">Streptomyces achromogenes subsp. rubradiris</name>
    <dbReference type="NCBI Taxonomy" id="285531"/>
    <lineage>
        <taxon>Bacteria</taxon>
        <taxon>Bacillati</taxon>
        <taxon>Actinomycetota</taxon>
        <taxon>Actinomycetes</taxon>
        <taxon>Kitasatosporales</taxon>
        <taxon>Streptomycetaceae</taxon>
        <taxon>Streptomyces</taxon>
    </lineage>
</organism>